<evidence type="ECO:0000313" key="1">
    <source>
        <dbReference type="EMBL" id="RHY45910.1"/>
    </source>
</evidence>
<gene>
    <name evidence="1" type="ORF">DYB34_012259</name>
</gene>
<dbReference type="EMBL" id="QUTB01007456">
    <property type="protein sequence ID" value="RHY45910.1"/>
    <property type="molecule type" value="Genomic_DNA"/>
</dbReference>
<organism evidence="1 2">
    <name type="scientific">Aphanomyces astaci</name>
    <name type="common">Crayfish plague agent</name>
    <dbReference type="NCBI Taxonomy" id="112090"/>
    <lineage>
        <taxon>Eukaryota</taxon>
        <taxon>Sar</taxon>
        <taxon>Stramenopiles</taxon>
        <taxon>Oomycota</taxon>
        <taxon>Saprolegniomycetes</taxon>
        <taxon>Saprolegniales</taxon>
        <taxon>Verrucalvaceae</taxon>
        <taxon>Aphanomyces</taxon>
    </lineage>
</organism>
<dbReference type="Proteomes" id="UP000283543">
    <property type="component" value="Unassembled WGS sequence"/>
</dbReference>
<protein>
    <submittedName>
        <fullName evidence="1">Uncharacterized protein</fullName>
    </submittedName>
</protein>
<evidence type="ECO:0000313" key="2">
    <source>
        <dbReference type="Proteomes" id="UP000283543"/>
    </source>
</evidence>
<feature type="non-terminal residue" evidence="1">
    <location>
        <position position="1"/>
    </location>
</feature>
<comment type="caution">
    <text evidence="1">The sequence shown here is derived from an EMBL/GenBank/DDBJ whole genome shotgun (WGS) entry which is preliminary data.</text>
</comment>
<accession>A0A418BLF7</accession>
<reference evidence="1 2" key="1">
    <citation type="submission" date="2018-08" db="EMBL/GenBank/DDBJ databases">
        <title>Aphanomyces genome sequencing and annotation.</title>
        <authorList>
            <person name="Minardi D."/>
            <person name="Oidtmann B."/>
            <person name="Van Der Giezen M."/>
            <person name="Studholme D.J."/>
        </authorList>
    </citation>
    <scope>NUCLEOTIDE SEQUENCE [LARGE SCALE GENOMIC DNA]</scope>
    <source>
        <strain evidence="1 2">Si</strain>
    </source>
</reference>
<dbReference type="AlphaFoldDB" id="A0A418BLF7"/>
<proteinExistence type="predicted"/>
<name>A0A418BLF7_APHAT</name>
<sequence length="53" mass="5891">VFLQRHAEHLCNVFAARLASVNDTLVSDVGDLVAPASSQLVDRDFRRTCLSYL</sequence>